<sequence>MSDIPARRRILVVEDEALVAMQLEDMLAELGHEIAASCARLDEAVAAARTIACDAAVLDINLSGQTSFPVALTLKDRGVPFLFATGYGTSILPPELAGSQVLHKPYSLDELRLALSSALA</sequence>
<protein>
    <submittedName>
        <fullName evidence="4">Response regulator</fullName>
    </submittedName>
</protein>
<gene>
    <name evidence="4" type="ORF">LJ725_23160</name>
</gene>
<dbReference type="PANTHER" id="PTHR44591:SF24">
    <property type="entry name" value="PROTEIN-GLUTAMATE METHYLESTERASE_PROTEIN-GLUTAMINE GLUTAMINASE 1"/>
    <property type="match status" value="1"/>
</dbReference>
<comment type="caution">
    <text evidence="4">The sequence shown here is derived from an EMBL/GenBank/DDBJ whole genome shotgun (WGS) entry which is preliminary data.</text>
</comment>
<evidence type="ECO:0000256" key="2">
    <source>
        <dbReference type="PROSITE-ProRule" id="PRU00169"/>
    </source>
</evidence>
<dbReference type="InterPro" id="IPR011006">
    <property type="entry name" value="CheY-like_superfamily"/>
</dbReference>
<evidence type="ECO:0000259" key="3">
    <source>
        <dbReference type="PROSITE" id="PS50110"/>
    </source>
</evidence>
<dbReference type="EMBL" id="JAJISD010000011">
    <property type="protein sequence ID" value="MCC8431884.1"/>
    <property type="molecule type" value="Genomic_DNA"/>
</dbReference>
<reference evidence="4 5" key="1">
    <citation type="submission" date="2021-11" db="EMBL/GenBank/DDBJ databases">
        <authorList>
            <person name="Lee D.-H."/>
            <person name="Kim S.-B."/>
        </authorList>
    </citation>
    <scope>NUCLEOTIDE SEQUENCE [LARGE SCALE GENOMIC DNA]</scope>
    <source>
        <strain evidence="4 5">KCTC 52223</strain>
    </source>
</reference>
<organism evidence="4 5">
    <name type="scientific">Reyranella aquatilis</name>
    <dbReference type="NCBI Taxonomy" id="2035356"/>
    <lineage>
        <taxon>Bacteria</taxon>
        <taxon>Pseudomonadati</taxon>
        <taxon>Pseudomonadota</taxon>
        <taxon>Alphaproteobacteria</taxon>
        <taxon>Hyphomicrobiales</taxon>
        <taxon>Reyranellaceae</taxon>
        <taxon>Reyranella</taxon>
    </lineage>
</organism>
<proteinExistence type="predicted"/>
<dbReference type="Gene3D" id="3.40.50.2300">
    <property type="match status" value="1"/>
</dbReference>
<evidence type="ECO:0000256" key="1">
    <source>
        <dbReference type="ARBA" id="ARBA00022553"/>
    </source>
</evidence>
<keyword evidence="1 2" id="KW-0597">Phosphoprotein</keyword>
<feature type="domain" description="Response regulatory" evidence="3">
    <location>
        <begin position="9"/>
        <end position="119"/>
    </location>
</feature>
<dbReference type="Proteomes" id="UP001198862">
    <property type="component" value="Unassembled WGS sequence"/>
</dbReference>
<dbReference type="SUPFAM" id="SSF52172">
    <property type="entry name" value="CheY-like"/>
    <property type="match status" value="1"/>
</dbReference>
<accession>A0ABS8L0N0</accession>
<dbReference type="InterPro" id="IPR050595">
    <property type="entry name" value="Bact_response_regulator"/>
</dbReference>
<feature type="modified residue" description="4-aspartylphosphate" evidence="2">
    <location>
        <position position="59"/>
    </location>
</feature>
<evidence type="ECO:0000313" key="5">
    <source>
        <dbReference type="Proteomes" id="UP001198862"/>
    </source>
</evidence>
<keyword evidence="5" id="KW-1185">Reference proteome</keyword>
<evidence type="ECO:0000313" key="4">
    <source>
        <dbReference type="EMBL" id="MCC8431884.1"/>
    </source>
</evidence>
<dbReference type="PROSITE" id="PS50110">
    <property type="entry name" value="RESPONSE_REGULATORY"/>
    <property type="match status" value="1"/>
</dbReference>
<dbReference type="InterPro" id="IPR001789">
    <property type="entry name" value="Sig_transdc_resp-reg_receiver"/>
</dbReference>
<dbReference type="Pfam" id="PF00072">
    <property type="entry name" value="Response_reg"/>
    <property type="match status" value="1"/>
</dbReference>
<dbReference type="SMART" id="SM00448">
    <property type="entry name" value="REC"/>
    <property type="match status" value="1"/>
</dbReference>
<name>A0ABS8L0N0_9HYPH</name>
<dbReference type="RefSeq" id="WP_230553307.1">
    <property type="nucleotide sequence ID" value="NZ_JAJISD010000011.1"/>
</dbReference>
<dbReference type="PANTHER" id="PTHR44591">
    <property type="entry name" value="STRESS RESPONSE REGULATOR PROTEIN 1"/>
    <property type="match status" value="1"/>
</dbReference>